<dbReference type="AlphaFoldDB" id="A0A6P7GJ70"/>
<evidence type="ECO:0000256" key="6">
    <source>
        <dbReference type="SAM" id="Phobius"/>
    </source>
</evidence>
<organism evidence="9">
    <name type="scientific">Diabrotica virgifera virgifera</name>
    <name type="common">western corn rootworm</name>
    <dbReference type="NCBI Taxonomy" id="50390"/>
    <lineage>
        <taxon>Eukaryota</taxon>
        <taxon>Metazoa</taxon>
        <taxon>Ecdysozoa</taxon>
        <taxon>Arthropoda</taxon>
        <taxon>Hexapoda</taxon>
        <taxon>Insecta</taxon>
        <taxon>Pterygota</taxon>
        <taxon>Neoptera</taxon>
        <taxon>Endopterygota</taxon>
        <taxon>Coleoptera</taxon>
        <taxon>Polyphaga</taxon>
        <taxon>Cucujiformia</taxon>
        <taxon>Chrysomeloidea</taxon>
        <taxon>Chrysomelidae</taxon>
        <taxon>Galerucinae</taxon>
        <taxon>Diabroticina</taxon>
        <taxon>Diabroticites</taxon>
        <taxon>Diabrotica</taxon>
    </lineage>
</organism>
<dbReference type="InterPro" id="IPR002017">
    <property type="entry name" value="Spectrin_repeat"/>
</dbReference>
<dbReference type="Gene3D" id="1.20.58.60">
    <property type="match status" value="3"/>
</dbReference>
<evidence type="ECO:0000256" key="5">
    <source>
        <dbReference type="SAM" id="Coils"/>
    </source>
</evidence>
<dbReference type="GO" id="GO:0005085">
    <property type="term" value="F:guanyl-nucleotide exchange factor activity"/>
    <property type="evidence" value="ECO:0007669"/>
    <property type="project" value="UniProtKB-KW"/>
</dbReference>
<evidence type="ECO:0000256" key="3">
    <source>
        <dbReference type="ARBA" id="ARBA00022771"/>
    </source>
</evidence>
<feature type="domain" description="Spectrin repeats metazoan" evidence="8">
    <location>
        <begin position="585"/>
        <end position="645"/>
    </location>
</feature>
<evidence type="ECO:0000256" key="1">
    <source>
        <dbReference type="ARBA" id="ARBA00022658"/>
    </source>
</evidence>
<proteinExistence type="predicted"/>
<dbReference type="InterPro" id="IPR051336">
    <property type="entry name" value="RhoGEF_Guanine_NuclExch_SF"/>
</dbReference>
<dbReference type="RefSeq" id="XP_028146002.1">
    <property type="nucleotide sequence ID" value="XM_028290201.1"/>
</dbReference>
<feature type="transmembrane region" description="Helical" evidence="6">
    <location>
        <begin position="646"/>
        <end position="664"/>
    </location>
</feature>
<gene>
    <name evidence="9" type="primary">LOC114339552</name>
</gene>
<dbReference type="InterPro" id="IPR003656">
    <property type="entry name" value="Znf_BED"/>
</dbReference>
<keyword evidence="6" id="KW-0472">Membrane</keyword>
<keyword evidence="6" id="KW-1133">Transmembrane helix</keyword>
<feature type="coiled-coil region" evidence="5">
    <location>
        <begin position="586"/>
        <end position="613"/>
    </location>
</feature>
<feature type="domain" description="BED-type" evidence="7">
    <location>
        <begin position="6"/>
        <end position="33"/>
    </location>
</feature>
<keyword evidence="3" id="KW-0863">Zinc-finger</keyword>
<dbReference type="Pfam" id="PF02892">
    <property type="entry name" value="zf-BED"/>
    <property type="match status" value="1"/>
</dbReference>
<keyword evidence="2" id="KW-0479">Metal-binding</keyword>
<accession>A0A6P7GJ70</accession>
<sequence length="666" mass="75800">MAQPKSEVWKYYRKNHDGTSTCRFCNKKLKASVSIFTIYNDCLLFQCGDWISLKILEITPELTTLGNSLAEALDLQKAHDEVLRQLQNKQSPVEELLRQADQLIATQKPRAEVYAAMAESLGRAWKDINSTLELRKIILDLNVLYHKRAEDFFEKMDALEASCKDKSIPIEIDAVKDFLILINDQRRSLLEALMGALQAGNSLLAKLKELGAEGTLDSRPDRIRNSVKRAISQVQGWLDELHIKRQILEGTFNSRKTQLEQCLALAMLAADLKELEDALQTRRELLSNSNQYGDSSSSAELLLHEHRKLLPEAQQLQERALKITKATEQLVASGCYAGEQASQQAYAILSSTSDYLTDLQNRESLLERVIAFFRTSQTVLTKLSQLEIQLTATELPKTSPQLAQLHAQCAKAIEEATTAPIAEGYAILDAAGRGTLGTEGIRQMVEELENKKIILDGLCTAHREENVRVNAALNHFLEKHNEIYTWLVTIAEAFLQGHRDMGSDLPLASDFYELHNQLLNDLQTKGNEINTLLLTLPPILEYLEDTQRKDIDVKVEQLHERWMKLKSILETRMELARIYVKFHMEADIVNKEMDKLDNMLAQNKDKLDEETMKKLEEKFESIVPLYQCAKNTGITFINQAKTVTDFIFIFLFLLYLFLVINSFVTH</sequence>
<keyword evidence="6" id="KW-0812">Transmembrane</keyword>
<evidence type="ECO:0000313" key="9">
    <source>
        <dbReference type="RefSeq" id="XP_028146002.1"/>
    </source>
</evidence>
<keyword evidence="1" id="KW-0344">Guanine-nucleotide releasing factor</keyword>
<name>A0A6P7GJ70_DIAVI</name>
<dbReference type="GO" id="GO:0005737">
    <property type="term" value="C:cytoplasm"/>
    <property type="evidence" value="ECO:0007669"/>
    <property type="project" value="TreeGrafter"/>
</dbReference>
<dbReference type="InterPro" id="IPR018159">
    <property type="entry name" value="Spectrin/alpha-actinin"/>
</dbReference>
<dbReference type="InParanoid" id="A0A6P7GJ70"/>
<protein>
    <submittedName>
        <fullName evidence="9">Coiled-coil domain-containing protein 141-like</fullName>
    </submittedName>
</protein>
<evidence type="ECO:0000256" key="2">
    <source>
        <dbReference type="ARBA" id="ARBA00022723"/>
    </source>
</evidence>
<dbReference type="GO" id="GO:0003677">
    <property type="term" value="F:DNA binding"/>
    <property type="evidence" value="ECO:0007669"/>
    <property type="project" value="InterPro"/>
</dbReference>
<evidence type="ECO:0000259" key="7">
    <source>
        <dbReference type="Pfam" id="PF02892"/>
    </source>
</evidence>
<dbReference type="SMART" id="SM00150">
    <property type="entry name" value="SPEC"/>
    <property type="match status" value="4"/>
</dbReference>
<evidence type="ECO:0000256" key="4">
    <source>
        <dbReference type="ARBA" id="ARBA00022833"/>
    </source>
</evidence>
<dbReference type="SUPFAM" id="SSF46966">
    <property type="entry name" value="Spectrin repeat"/>
    <property type="match status" value="3"/>
</dbReference>
<reference evidence="9" key="1">
    <citation type="submission" date="2025-08" db="UniProtKB">
        <authorList>
            <consortium name="RefSeq"/>
        </authorList>
    </citation>
    <scope>IDENTIFICATION</scope>
    <source>
        <tissue evidence="9">Whole insect</tissue>
    </source>
</reference>
<evidence type="ECO:0000259" key="8">
    <source>
        <dbReference type="Pfam" id="PF25101"/>
    </source>
</evidence>
<dbReference type="GO" id="GO:0008270">
    <property type="term" value="F:zinc ion binding"/>
    <property type="evidence" value="ECO:0007669"/>
    <property type="project" value="UniProtKB-KW"/>
</dbReference>
<dbReference type="GO" id="GO:0019898">
    <property type="term" value="C:extrinsic component of membrane"/>
    <property type="evidence" value="ECO:0007669"/>
    <property type="project" value="TreeGrafter"/>
</dbReference>
<dbReference type="Pfam" id="PF25101">
    <property type="entry name" value="Spectrin_7"/>
    <property type="match status" value="1"/>
</dbReference>
<dbReference type="Pfam" id="PF00435">
    <property type="entry name" value="Spectrin"/>
    <property type="match status" value="2"/>
</dbReference>
<dbReference type="InterPro" id="IPR058157">
    <property type="entry name" value="Spectrin_met"/>
</dbReference>
<dbReference type="PANTHER" id="PTHR22826">
    <property type="entry name" value="RHO GUANINE EXCHANGE FACTOR-RELATED"/>
    <property type="match status" value="1"/>
</dbReference>
<dbReference type="PANTHER" id="PTHR22826:SF106">
    <property type="entry name" value="TRIO, ISOFORM A"/>
    <property type="match status" value="1"/>
</dbReference>
<keyword evidence="4" id="KW-0862">Zinc</keyword>
<keyword evidence="5" id="KW-0175">Coiled coil</keyword>